<keyword evidence="1" id="KW-0732">Signal</keyword>
<reference evidence="2 3" key="1">
    <citation type="submission" date="2016-10" db="EMBL/GenBank/DDBJ databases">
        <authorList>
            <person name="de Groot N.N."/>
        </authorList>
    </citation>
    <scope>NUCLEOTIDE SEQUENCE [LARGE SCALE GENOMIC DNA]</scope>
    <source>
        <strain evidence="2 3">B7-7</strain>
    </source>
</reference>
<sequence length="154" mass="17188">MLKPWMMIAILLAAAGPLSASEIVDATNPEKIRQLAQGYGSATLTTDGTGDPMIRGRIDGTSCAIIFYGCSENRDCKNIQFTSAWQTNGQYTLEDMNRWNRTARFGKAYLDGDGDPVLEMNVNLDFGVTERNLDDTLDWWRVALLQFRGEVLTK</sequence>
<evidence type="ECO:0000313" key="3">
    <source>
        <dbReference type="Proteomes" id="UP000199496"/>
    </source>
</evidence>
<gene>
    <name evidence="2" type="ORF">SAMN05421693_10856</name>
</gene>
<dbReference type="Proteomes" id="UP000199496">
    <property type="component" value="Unassembled WGS sequence"/>
</dbReference>
<dbReference type="RefSeq" id="WP_090205036.1">
    <property type="nucleotide sequence ID" value="NZ_FOFO01000008.1"/>
</dbReference>
<feature type="chain" id="PRO_5011474677" evidence="1">
    <location>
        <begin position="21"/>
        <end position="154"/>
    </location>
</feature>
<accession>A0A1H9BAK8</accession>
<dbReference type="AlphaFoldDB" id="A0A1H9BAK8"/>
<evidence type="ECO:0000313" key="2">
    <source>
        <dbReference type="EMBL" id="SEP86046.1"/>
    </source>
</evidence>
<dbReference type="Pfam" id="PF10722">
    <property type="entry name" value="YbjN"/>
    <property type="match status" value="1"/>
</dbReference>
<keyword evidence="3" id="KW-1185">Reference proteome</keyword>
<dbReference type="STRING" id="867345.SAMN05421693_10856"/>
<protein>
    <submittedName>
        <fullName evidence="2">Putative sensory transduction regulator</fullName>
    </submittedName>
</protein>
<dbReference type="CDD" id="cd17511">
    <property type="entry name" value="YbjN_AmyR-like"/>
    <property type="match status" value="1"/>
</dbReference>
<organism evidence="2 3">
    <name type="scientific">Ectothiorhodospira magna</name>
    <dbReference type="NCBI Taxonomy" id="867345"/>
    <lineage>
        <taxon>Bacteria</taxon>
        <taxon>Pseudomonadati</taxon>
        <taxon>Pseudomonadota</taxon>
        <taxon>Gammaproteobacteria</taxon>
        <taxon>Chromatiales</taxon>
        <taxon>Ectothiorhodospiraceae</taxon>
        <taxon>Ectothiorhodospira</taxon>
    </lineage>
</organism>
<dbReference type="OrthoDB" id="33037at2"/>
<feature type="signal peptide" evidence="1">
    <location>
        <begin position="1"/>
        <end position="20"/>
    </location>
</feature>
<name>A0A1H9BAK8_9GAMM</name>
<dbReference type="EMBL" id="FOFO01000008">
    <property type="protein sequence ID" value="SEP86046.1"/>
    <property type="molecule type" value="Genomic_DNA"/>
</dbReference>
<evidence type="ECO:0000256" key="1">
    <source>
        <dbReference type="SAM" id="SignalP"/>
    </source>
</evidence>
<dbReference type="InterPro" id="IPR019660">
    <property type="entry name" value="Put_sensory_transdc_reg_YbjN"/>
</dbReference>
<proteinExistence type="predicted"/>